<dbReference type="InterPro" id="IPR017517">
    <property type="entry name" value="Maleyloyr_isom"/>
</dbReference>
<dbReference type="RefSeq" id="WP_131167835.1">
    <property type="nucleotide sequence ID" value="NZ_SDMQ01000005.1"/>
</dbReference>
<reference evidence="1 2" key="1">
    <citation type="submission" date="2019-01" db="EMBL/GenBank/DDBJ databases">
        <title>Lactibacter flavus gen. nov., sp. nov., a novel bacterium of the family Propionibacteriaceae isolated from raw milk and dairy products.</title>
        <authorList>
            <person name="Huptas C."/>
            <person name="Wenning M."/>
            <person name="Breitenwieser F."/>
            <person name="Doll E."/>
            <person name="Von Neubeck M."/>
            <person name="Busse H.-J."/>
            <person name="Scherer S."/>
        </authorList>
    </citation>
    <scope>NUCLEOTIDE SEQUENCE [LARGE SCALE GENOMIC DNA]</scope>
    <source>
        <strain evidence="1 2">KCTC 33808</strain>
    </source>
</reference>
<name>A0A4V2JSJ2_9ACTN</name>
<dbReference type="Proteomes" id="UP000292373">
    <property type="component" value="Unassembled WGS sequence"/>
</dbReference>
<proteinExistence type="predicted"/>
<organism evidence="1 2">
    <name type="scientific">Propioniciclava sinopodophylli</name>
    <dbReference type="NCBI Taxonomy" id="1837344"/>
    <lineage>
        <taxon>Bacteria</taxon>
        <taxon>Bacillati</taxon>
        <taxon>Actinomycetota</taxon>
        <taxon>Actinomycetes</taxon>
        <taxon>Propionibacteriales</taxon>
        <taxon>Propionibacteriaceae</taxon>
        <taxon>Propioniciclava</taxon>
    </lineage>
</organism>
<comment type="caution">
    <text evidence="1">The sequence shown here is derived from an EMBL/GenBank/DDBJ whole genome shotgun (WGS) entry which is preliminary data.</text>
</comment>
<keyword evidence="2" id="KW-1185">Reference proteome</keyword>
<dbReference type="SUPFAM" id="SSF109854">
    <property type="entry name" value="DinB/YfiT-like putative metalloenzymes"/>
    <property type="match status" value="1"/>
</dbReference>
<protein>
    <submittedName>
        <fullName evidence="1">TIGR03085 family protein</fullName>
    </submittedName>
</protein>
<sequence>MGFAAQERTALCDALAEVGPDAPTLCEGWTSHDLAAHVWVRENDPSAAPGLLIGALADVTASRMEATKRRWLYPELVEQIRRGPRPISLFAVPMLDELANTTEFFVHTEDVRRPAGLPPRDKGPDFEDHVAKGLNTTAKALFRKAPCGIMLERTDRPQRLRAKAGDTTVIIVGKPSELLLFAFGRMTDADVQLVGPPEVKDELLATHAGF</sequence>
<dbReference type="NCBIfam" id="TIGR03083">
    <property type="entry name" value="maleylpyruvate isomerase family mycothiol-dependent enzyme"/>
    <property type="match status" value="1"/>
</dbReference>
<dbReference type="InterPro" id="IPR017519">
    <property type="entry name" value="CHP03085"/>
</dbReference>
<evidence type="ECO:0000313" key="2">
    <source>
        <dbReference type="Proteomes" id="UP000292373"/>
    </source>
</evidence>
<dbReference type="AlphaFoldDB" id="A0A4V2JSJ2"/>
<gene>
    <name evidence="1" type="ORF">ET989_07070</name>
</gene>
<evidence type="ECO:0000313" key="1">
    <source>
        <dbReference type="EMBL" id="TBT85494.1"/>
    </source>
</evidence>
<dbReference type="OrthoDB" id="3268903at2"/>
<dbReference type="NCBIfam" id="TIGR03085">
    <property type="entry name" value="TIGR03085 family metal-binding protein"/>
    <property type="match status" value="1"/>
</dbReference>
<dbReference type="InterPro" id="IPR034660">
    <property type="entry name" value="DinB/YfiT-like"/>
</dbReference>
<dbReference type="EMBL" id="SDMQ01000005">
    <property type="protein sequence ID" value="TBT85494.1"/>
    <property type="molecule type" value="Genomic_DNA"/>
</dbReference>
<accession>A0A4V2JSJ2</accession>